<feature type="region of interest" description="Disordered" evidence="1">
    <location>
        <begin position="260"/>
        <end position="279"/>
    </location>
</feature>
<accession>A0A5C5WZE3</accession>
<evidence type="ECO:0000313" key="3">
    <source>
        <dbReference type="Proteomes" id="UP000318053"/>
    </source>
</evidence>
<gene>
    <name evidence="2" type="ORF">CA85_45900</name>
</gene>
<evidence type="ECO:0000256" key="1">
    <source>
        <dbReference type="SAM" id="MobiDB-lite"/>
    </source>
</evidence>
<organism evidence="2 3">
    <name type="scientific">Allorhodopirellula solitaria</name>
    <dbReference type="NCBI Taxonomy" id="2527987"/>
    <lineage>
        <taxon>Bacteria</taxon>
        <taxon>Pseudomonadati</taxon>
        <taxon>Planctomycetota</taxon>
        <taxon>Planctomycetia</taxon>
        <taxon>Pirellulales</taxon>
        <taxon>Pirellulaceae</taxon>
        <taxon>Allorhodopirellula</taxon>
    </lineage>
</organism>
<keyword evidence="3" id="KW-1185">Reference proteome</keyword>
<dbReference type="AlphaFoldDB" id="A0A5C5WZE3"/>
<evidence type="ECO:0008006" key="4">
    <source>
        <dbReference type="Google" id="ProtNLM"/>
    </source>
</evidence>
<dbReference type="EMBL" id="SJPK01000017">
    <property type="protein sequence ID" value="TWT56117.1"/>
    <property type="molecule type" value="Genomic_DNA"/>
</dbReference>
<reference evidence="2 3" key="1">
    <citation type="submission" date="2019-02" db="EMBL/GenBank/DDBJ databases">
        <title>Deep-cultivation of Planctomycetes and their phenomic and genomic characterization uncovers novel biology.</title>
        <authorList>
            <person name="Wiegand S."/>
            <person name="Jogler M."/>
            <person name="Boedeker C."/>
            <person name="Pinto D."/>
            <person name="Vollmers J."/>
            <person name="Rivas-Marin E."/>
            <person name="Kohn T."/>
            <person name="Peeters S.H."/>
            <person name="Heuer A."/>
            <person name="Rast P."/>
            <person name="Oberbeckmann S."/>
            <person name="Bunk B."/>
            <person name="Jeske O."/>
            <person name="Meyerdierks A."/>
            <person name="Storesund J.E."/>
            <person name="Kallscheuer N."/>
            <person name="Luecker S."/>
            <person name="Lage O.M."/>
            <person name="Pohl T."/>
            <person name="Merkel B.J."/>
            <person name="Hornburger P."/>
            <person name="Mueller R.-W."/>
            <person name="Bruemmer F."/>
            <person name="Labrenz M."/>
            <person name="Spormann A.M."/>
            <person name="Op Den Camp H."/>
            <person name="Overmann J."/>
            <person name="Amann R."/>
            <person name="Jetten M.S.M."/>
            <person name="Mascher T."/>
            <person name="Medema M.H."/>
            <person name="Devos D.P."/>
            <person name="Kaster A.-K."/>
            <person name="Ovreas L."/>
            <person name="Rohde M."/>
            <person name="Galperin M.Y."/>
            <person name="Jogler C."/>
        </authorList>
    </citation>
    <scope>NUCLEOTIDE SEQUENCE [LARGE SCALE GENOMIC DNA]</scope>
    <source>
        <strain evidence="2 3">CA85</strain>
    </source>
</reference>
<sequence length="602" mass="67423">MIVFLPVSRYRVHYQIAGGRPYSKFDGLVLQAIYEGCGGLDDLENTFRVHPSLIIGTVVTLVQAGWVGIDSARDGTTYAVTDLGKHALSDGADLPLNREISSRHTWVIVDACEGQIARGNQAVFWSRDDLGDQPDSIWERGIQMRRSDIDHSPEPGLVRSLLSANTEAGHYIRSIGPITIMRDGSDFLPLLVSSEDNEVIGLPPDWEDLLVEEVIRVAKEKAASYSEGDRKADSEWFNACVRPRIRPMLGRRRFNASLEETGTVSETTKENSEEKASEGSWVHTCRKPSLLSSSEAHQQHLKQCFEKASTSIILSTSEVNSSAIRQLMPLMTRALARGVNIDVIWSINDQKRTQPNIRDGLALLRRMESASKGNSLAGRLMMCGSISQLHTSIVISDRDGKIDFAVGSYRWLGGQDAFSGTSVIFDDPIIVSKVCQFVSRRMQLDDNLRQSRNRLLLDHAGSRLERQDTKPEPPIGRAMVLYGREHFAFKKHITELSGEEFYLEVGAISSANLEELHGLVERLSGSEVCSLWIKYESTTVDLSVFHDRQDKLRIQFEQLKSDGSFNLRMGATSVYTSFDWIESKKIPKWDDDVHVGLVFETF</sequence>
<dbReference type="Proteomes" id="UP000318053">
    <property type="component" value="Unassembled WGS sequence"/>
</dbReference>
<comment type="caution">
    <text evidence="2">The sequence shown here is derived from an EMBL/GenBank/DDBJ whole genome shotgun (WGS) entry which is preliminary data.</text>
</comment>
<evidence type="ECO:0000313" key="2">
    <source>
        <dbReference type="EMBL" id="TWT56117.1"/>
    </source>
</evidence>
<proteinExistence type="predicted"/>
<name>A0A5C5WZE3_9BACT</name>
<feature type="compositionally biased region" description="Basic and acidic residues" evidence="1">
    <location>
        <begin position="267"/>
        <end position="277"/>
    </location>
</feature>
<protein>
    <recommendedName>
        <fullName evidence="4">Phospholipase D-like domain-containing protein</fullName>
    </recommendedName>
</protein>